<dbReference type="Gene3D" id="3.90.230.10">
    <property type="entry name" value="Creatinase/methionine aminopeptidase superfamily"/>
    <property type="match status" value="1"/>
</dbReference>
<dbReference type="CDD" id="cd01066">
    <property type="entry name" value="APP_MetAP"/>
    <property type="match status" value="1"/>
</dbReference>
<gene>
    <name evidence="3" type="ORF">AOQ72_02835</name>
</gene>
<accession>A0A0R3BX87</accession>
<protein>
    <submittedName>
        <fullName evidence="3">Peptidase M24</fullName>
    </submittedName>
</protein>
<dbReference type="SUPFAM" id="SSF55920">
    <property type="entry name" value="Creatinase/aminopeptidase"/>
    <property type="match status" value="1"/>
</dbReference>
<dbReference type="Pfam" id="PF00557">
    <property type="entry name" value="Peptidase_M24"/>
    <property type="match status" value="1"/>
</dbReference>
<dbReference type="InterPro" id="IPR029149">
    <property type="entry name" value="Creatin/AminoP/Spt16_N"/>
</dbReference>
<dbReference type="Gene3D" id="3.40.350.10">
    <property type="entry name" value="Creatinase/prolidase N-terminal domain"/>
    <property type="match status" value="1"/>
</dbReference>
<dbReference type="PANTHER" id="PTHR46112">
    <property type="entry name" value="AMINOPEPTIDASE"/>
    <property type="match status" value="1"/>
</dbReference>
<reference evidence="3 4" key="1">
    <citation type="submission" date="2015-09" db="EMBL/GenBank/DDBJ databases">
        <title>Draft Genome Sequence of the Strain BR 3267 (Bradyrhizobium yuanmingense) recommended as inoculant for cowpea in Brazil.</title>
        <authorList>
            <person name="Simoes-Araujo J.L."/>
            <person name="Zilli J.E."/>
        </authorList>
    </citation>
    <scope>NUCLEOTIDE SEQUENCE [LARGE SCALE GENOMIC DNA]</scope>
    <source>
        <strain evidence="3 4">BR3267</strain>
    </source>
</reference>
<sequence length="391" mass="42134">MLIATGSEIPWAGPPFPKSEYDYRQQKVLEAVAHAKLDAIVVTAIGHLRYLTGYHGFGGYFAPFPLILAPGYTPVLVVREYDAEAVRAEGCVDEVVCYRHPGDVAKTCAEVLRRHRLQDQRVGFELGCWNLAPADVRAVQGQCTGMKVADGSHLVASVAAVKSPLELDVMRQAMEITDLAVRVFRNSVREGVSETEAYAAIVGEASKAGGEIWRSVTLVFGDRTKMPHGVPTPHALRNNEPAMIEIGGVKHGYAAGLVRSAVLGRHREAESLHALSIEALESAIAAIKPGVSAKTVDAAARKVIEQSGRPGAFRHRTGYQSGIHWTERGNISLEPAAEDILQAGMTFHLPIILFGENGHLFGCSEHVVVTDSGAEVLSRTDHNLFHAVGST</sequence>
<dbReference type="InterPro" id="IPR036005">
    <property type="entry name" value="Creatinase/aminopeptidase-like"/>
</dbReference>
<dbReference type="SUPFAM" id="SSF53092">
    <property type="entry name" value="Creatinase/prolidase N-terminal domain"/>
    <property type="match status" value="1"/>
</dbReference>
<evidence type="ECO:0000313" key="3">
    <source>
        <dbReference type="EMBL" id="KRP86958.1"/>
    </source>
</evidence>
<comment type="caution">
    <text evidence="3">The sequence shown here is derived from an EMBL/GenBank/DDBJ whole genome shotgun (WGS) entry which is preliminary data.</text>
</comment>
<dbReference type="EMBL" id="LJYF01000048">
    <property type="protein sequence ID" value="KRP86958.1"/>
    <property type="molecule type" value="Genomic_DNA"/>
</dbReference>
<dbReference type="Proteomes" id="UP000051380">
    <property type="component" value="Unassembled WGS sequence"/>
</dbReference>
<dbReference type="PANTHER" id="PTHR46112:SF2">
    <property type="entry name" value="XAA-PRO AMINOPEPTIDASE P-RELATED"/>
    <property type="match status" value="1"/>
</dbReference>
<feature type="domain" description="Creatinase N-terminal" evidence="2">
    <location>
        <begin position="24"/>
        <end position="157"/>
    </location>
</feature>
<dbReference type="InterPro" id="IPR000587">
    <property type="entry name" value="Creatinase_N"/>
</dbReference>
<evidence type="ECO:0000259" key="1">
    <source>
        <dbReference type="Pfam" id="PF00557"/>
    </source>
</evidence>
<evidence type="ECO:0000259" key="2">
    <source>
        <dbReference type="Pfam" id="PF01321"/>
    </source>
</evidence>
<name>A0A0R3BX87_9BRAD</name>
<evidence type="ECO:0000313" key="4">
    <source>
        <dbReference type="Proteomes" id="UP000051380"/>
    </source>
</evidence>
<feature type="domain" description="Peptidase M24" evidence="1">
    <location>
        <begin position="169"/>
        <end position="370"/>
    </location>
</feature>
<organism evidence="3 4">
    <name type="scientific">Bradyrhizobium yuanmingense</name>
    <dbReference type="NCBI Taxonomy" id="108015"/>
    <lineage>
        <taxon>Bacteria</taxon>
        <taxon>Pseudomonadati</taxon>
        <taxon>Pseudomonadota</taxon>
        <taxon>Alphaproteobacteria</taxon>
        <taxon>Hyphomicrobiales</taxon>
        <taxon>Nitrobacteraceae</taxon>
        <taxon>Bradyrhizobium</taxon>
    </lineage>
</organism>
<dbReference type="InterPro" id="IPR050659">
    <property type="entry name" value="Peptidase_M24B"/>
</dbReference>
<proteinExistence type="predicted"/>
<dbReference type="AlphaFoldDB" id="A0A0R3BX87"/>
<dbReference type="RefSeq" id="WP_057030222.1">
    <property type="nucleotide sequence ID" value="NZ_LJYF01000048.1"/>
</dbReference>
<dbReference type="InterPro" id="IPR000994">
    <property type="entry name" value="Pept_M24"/>
</dbReference>
<dbReference type="Pfam" id="PF01321">
    <property type="entry name" value="Creatinase_N"/>
    <property type="match status" value="1"/>
</dbReference>
<dbReference type="OrthoDB" id="8056467at2"/>